<gene>
    <name evidence="1" type="ORF">SAMN05192570_1004</name>
</gene>
<dbReference type="InterPro" id="IPR021352">
    <property type="entry name" value="DUF2971"/>
</dbReference>
<dbReference type="EMBL" id="FOZV01000001">
    <property type="protein sequence ID" value="SFS37468.1"/>
    <property type="molecule type" value="Genomic_DNA"/>
</dbReference>
<keyword evidence="2" id="KW-1185">Reference proteome</keyword>
<sequence length="339" mass="38247">MQGVGTSARCLGDATPDSIYRCSMDDIDEQLAGLFFPYATKKQNDVRSGKTRFVHYTTAEAAVRIIQNREVWMRRTTTMNDYMEVEYGFECLNAAYKSEAATKMKTALDEEFPGTCDELEKRFNLWLPAFRGETYVTCISEHDTNEDDIGRLSMWRAYGSTAGVAIVLNSTAFATASDAIRAYTSPVAYLSNAQFEREFGLISDNIANSRELWRHLGQESVIDAVFQMMRFSTVCTKHPGFHEEREWRIIHTPALEATDRLPSNVEVVRGVPQCVHKIPLRNYPEEGFVGAEVPELIDRIIIGPAVDAWSMRDAFVRLLEGAGTEDARSRVVISDIPLR</sequence>
<dbReference type="Pfam" id="PF11185">
    <property type="entry name" value="DUF2971"/>
    <property type="match status" value="1"/>
</dbReference>
<organism evidence="1 2">
    <name type="scientific">Brevundimonas viscosa</name>
    <dbReference type="NCBI Taxonomy" id="871741"/>
    <lineage>
        <taxon>Bacteria</taxon>
        <taxon>Pseudomonadati</taxon>
        <taxon>Pseudomonadota</taxon>
        <taxon>Alphaproteobacteria</taxon>
        <taxon>Caulobacterales</taxon>
        <taxon>Caulobacteraceae</taxon>
        <taxon>Brevundimonas</taxon>
    </lineage>
</organism>
<proteinExistence type="predicted"/>
<evidence type="ECO:0000313" key="1">
    <source>
        <dbReference type="EMBL" id="SFS37468.1"/>
    </source>
</evidence>
<reference evidence="2" key="1">
    <citation type="submission" date="2016-10" db="EMBL/GenBank/DDBJ databases">
        <authorList>
            <person name="Varghese N."/>
            <person name="Submissions S."/>
        </authorList>
    </citation>
    <scope>NUCLEOTIDE SEQUENCE [LARGE SCALE GENOMIC DNA]</scope>
    <source>
        <strain evidence="2">CGMCC 1.10683</strain>
    </source>
</reference>
<name>A0A1I6PBK2_9CAUL</name>
<accession>A0A1I6PBK2</accession>
<evidence type="ECO:0008006" key="3">
    <source>
        <dbReference type="Google" id="ProtNLM"/>
    </source>
</evidence>
<dbReference type="AlphaFoldDB" id="A0A1I6PBK2"/>
<protein>
    <recommendedName>
        <fullName evidence="3">DUF2971 domain-containing protein</fullName>
    </recommendedName>
</protein>
<dbReference type="Proteomes" id="UP000198788">
    <property type="component" value="Unassembled WGS sequence"/>
</dbReference>
<evidence type="ECO:0000313" key="2">
    <source>
        <dbReference type="Proteomes" id="UP000198788"/>
    </source>
</evidence>